<dbReference type="PANTHER" id="PTHR11358">
    <property type="entry name" value="ARGINASE/AGMATINASE"/>
    <property type="match status" value="1"/>
</dbReference>
<dbReference type="Gene3D" id="3.40.800.10">
    <property type="entry name" value="Ureohydrolase domain"/>
    <property type="match status" value="1"/>
</dbReference>
<dbReference type="GeneID" id="9347458"/>
<dbReference type="HOGENOM" id="CLU_039478_0_2_2"/>
<feature type="binding site" evidence="4">
    <location>
        <position position="130"/>
    </location>
    <ligand>
        <name>Mn(2+)</name>
        <dbReference type="ChEBI" id="CHEBI:29035"/>
        <label>1</label>
    </ligand>
</feature>
<dbReference type="InterPro" id="IPR023696">
    <property type="entry name" value="Ureohydrolase_dom_sf"/>
</dbReference>
<protein>
    <submittedName>
        <fullName evidence="5">Agmatinase</fullName>
    </submittedName>
</protein>
<keyword evidence="3" id="KW-0378">Hydrolase</keyword>
<evidence type="ECO:0000313" key="6">
    <source>
        <dbReference type="Proteomes" id="UP000000391"/>
    </source>
</evidence>
<comment type="similarity">
    <text evidence="1">Belongs to the arginase family. Agmatinase subfamily.</text>
</comment>
<dbReference type="RefSeq" id="WP_013195206.1">
    <property type="nucleotide sequence ID" value="NC_014253.1"/>
</dbReference>
<dbReference type="PANTHER" id="PTHR11358:SF26">
    <property type="entry name" value="GUANIDINO ACID HYDROLASE, MITOCHONDRIAL"/>
    <property type="match status" value="1"/>
</dbReference>
<accession>D7EBC4</accession>
<dbReference type="PIRSF" id="PIRSF036979">
    <property type="entry name" value="Arginase"/>
    <property type="match status" value="1"/>
</dbReference>
<evidence type="ECO:0000313" key="5">
    <source>
        <dbReference type="EMBL" id="ADI74641.1"/>
    </source>
</evidence>
<name>D7EBC4_METEZ</name>
<feature type="binding site" evidence="4">
    <location>
        <position position="216"/>
    </location>
    <ligand>
        <name>Mn(2+)</name>
        <dbReference type="ChEBI" id="CHEBI:29035"/>
        <label>1</label>
    </ligand>
</feature>
<proteinExistence type="inferred from homology"/>
<keyword evidence="2 4" id="KW-0479">Metal-binding</keyword>
<dbReference type="Proteomes" id="UP000000391">
    <property type="component" value="Chromosome"/>
</dbReference>
<dbReference type="OrthoDB" id="7186at2157"/>
<dbReference type="STRING" id="644295.Metev_1805"/>
<reference evidence="5 6" key="1">
    <citation type="submission" date="2010-06" db="EMBL/GenBank/DDBJ databases">
        <title>Complete sequence chromosome of Methanohalobium evestigatum Z-7303.</title>
        <authorList>
            <consortium name="US DOE Joint Genome Institute"/>
            <person name="Lucas S."/>
            <person name="Copeland A."/>
            <person name="Lapidus A."/>
            <person name="Cheng J.-F."/>
            <person name="Bruce D."/>
            <person name="Goodwin L."/>
            <person name="Pitluck S."/>
            <person name="Saunders E."/>
            <person name="Detter J.C."/>
            <person name="Han C."/>
            <person name="Tapia R."/>
            <person name="Land M."/>
            <person name="Hauser L."/>
            <person name="Kyrpides N."/>
            <person name="Mikhailova N."/>
            <person name="Sieprawska-Lupa M."/>
            <person name="Whitman W.B."/>
            <person name="Anderson I."/>
            <person name="Woyke T."/>
        </authorList>
    </citation>
    <scope>NUCLEOTIDE SEQUENCE [LARGE SCALE GENOMIC DNA]</scope>
    <source>
        <strain evidence="6">ATCC BAA-1072 / DSM 3721 / NBRC 107634 / OCM 161 / Z-7303</strain>
    </source>
</reference>
<feature type="binding site" evidence="4">
    <location>
        <position position="218"/>
    </location>
    <ligand>
        <name>Mn(2+)</name>
        <dbReference type="ChEBI" id="CHEBI:29035"/>
        <label>1</label>
    </ligand>
</feature>
<feature type="binding site" evidence="4">
    <location>
        <position position="134"/>
    </location>
    <ligand>
        <name>Mn(2+)</name>
        <dbReference type="ChEBI" id="CHEBI:29035"/>
        <label>1</label>
    </ligand>
</feature>
<dbReference type="PROSITE" id="PS51409">
    <property type="entry name" value="ARGINASE_2"/>
    <property type="match status" value="1"/>
</dbReference>
<evidence type="ECO:0000256" key="4">
    <source>
        <dbReference type="PIRSR" id="PIRSR036979-1"/>
    </source>
</evidence>
<gene>
    <name evidence="5" type="ordered locus">Metev_1805</name>
</gene>
<dbReference type="InterPro" id="IPR005925">
    <property type="entry name" value="Agmatinase-rel"/>
</dbReference>
<keyword evidence="4" id="KW-0464">Manganese</keyword>
<evidence type="ECO:0000256" key="3">
    <source>
        <dbReference type="ARBA" id="ARBA00022801"/>
    </source>
</evidence>
<keyword evidence="6" id="KW-1185">Reference proteome</keyword>
<feature type="binding site" evidence="4">
    <location>
        <position position="132"/>
    </location>
    <ligand>
        <name>Mn(2+)</name>
        <dbReference type="ChEBI" id="CHEBI:29035"/>
        <label>1</label>
    </ligand>
</feature>
<dbReference type="InterPro" id="IPR006035">
    <property type="entry name" value="Ureohydrolase"/>
</dbReference>
<sequence length="289" mass="32266">MFYQPGIMDAMADYESARYVIFGVPFDGTSSYRVGSRWAPDSVRTASSNFESYNSYFDIDFVDLNIYDAGNLETFASVDDTLRELYNETDSLLRNNKVPLMVGGEHSLTYPCVKACKENVGDDFGVVVLDAHFDLRDEFDGVKHSHASVSRHITDDISSNYVLLGVRSGTREEWEFARDNNIKFYTPEDIRKQGINTVISEVVEYLNSDSIYLSLDMDAFDSTHAPATGTPEPFGLDPFDVRHIIHALAPISIGFDLMEIVPGYDTGQTAILGAKLMREFIASHASGKK</sequence>
<dbReference type="CDD" id="cd11593">
    <property type="entry name" value="Agmatinase-like_2"/>
    <property type="match status" value="1"/>
</dbReference>
<dbReference type="Pfam" id="PF00491">
    <property type="entry name" value="Arginase"/>
    <property type="match status" value="1"/>
</dbReference>
<evidence type="ECO:0000256" key="2">
    <source>
        <dbReference type="ARBA" id="ARBA00022723"/>
    </source>
</evidence>
<dbReference type="GO" id="GO:0033389">
    <property type="term" value="P:putrescine biosynthetic process from arginine, via agmatine"/>
    <property type="evidence" value="ECO:0007669"/>
    <property type="project" value="TreeGrafter"/>
</dbReference>
<dbReference type="GO" id="GO:0046872">
    <property type="term" value="F:metal ion binding"/>
    <property type="evidence" value="ECO:0007669"/>
    <property type="project" value="UniProtKB-KW"/>
</dbReference>
<dbReference type="EMBL" id="CP002069">
    <property type="protein sequence ID" value="ADI74641.1"/>
    <property type="molecule type" value="Genomic_DNA"/>
</dbReference>
<organism evidence="5 6">
    <name type="scientific">Methanohalobium evestigatum (strain ATCC BAA-1072 / DSM 3721 / NBRC 107634 / OCM 161 / Z-7303)</name>
    <dbReference type="NCBI Taxonomy" id="644295"/>
    <lineage>
        <taxon>Archaea</taxon>
        <taxon>Methanobacteriati</taxon>
        <taxon>Methanobacteriota</taxon>
        <taxon>Stenosarchaea group</taxon>
        <taxon>Methanomicrobia</taxon>
        <taxon>Methanosarcinales</taxon>
        <taxon>Methanosarcinaceae</taxon>
        <taxon>Methanohalobium</taxon>
    </lineage>
</organism>
<feature type="binding site" evidence="4">
    <location>
        <position position="106"/>
    </location>
    <ligand>
        <name>Mn(2+)</name>
        <dbReference type="ChEBI" id="CHEBI:29035"/>
        <label>1</label>
    </ligand>
</feature>
<dbReference type="SUPFAM" id="SSF52768">
    <property type="entry name" value="Arginase/deacetylase"/>
    <property type="match status" value="1"/>
</dbReference>
<dbReference type="NCBIfam" id="TIGR01230">
    <property type="entry name" value="agmatinase"/>
    <property type="match status" value="1"/>
</dbReference>
<dbReference type="KEGG" id="mev:Metev_1805"/>
<dbReference type="AlphaFoldDB" id="D7EBC4"/>
<comment type="cofactor">
    <cofactor evidence="4">
        <name>Mn(2+)</name>
        <dbReference type="ChEBI" id="CHEBI:29035"/>
    </cofactor>
    <text evidence="4">Binds 2 manganese ions per subunit.</text>
</comment>
<evidence type="ECO:0000256" key="1">
    <source>
        <dbReference type="ARBA" id="ARBA00009227"/>
    </source>
</evidence>
<dbReference type="GO" id="GO:0008783">
    <property type="term" value="F:agmatinase activity"/>
    <property type="evidence" value="ECO:0007669"/>
    <property type="project" value="TreeGrafter"/>
</dbReference>